<reference evidence="2" key="1">
    <citation type="submission" date="2022-09" db="EMBL/GenBank/DDBJ databases">
        <title>Fusarium specimens isolated from Avocado Roots.</title>
        <authorList>
            <person name="Stajich J."/>
            <person name="Roper C."/>
            <person name="Heimlech-Rivalta G."/>
        </authorList>
    </citation>
    <scope>NUCLEOTIDE SEQUENCE</scope>
    <source>
        <strain evidence="2">CF00136</strain>
    </source>
</reference>
<proteinExistence type="predicted"/>
<name>A0A9W8S188_9HYPO</name>
<dbReference type="PANTHER" id="PTHR35186:SF4">
    <property type="entry name" value="PRION-INHIBITION AND PROPAGATION HELO DOMAIN-CONTAINING PROTEIN"/>
    <property type="match status" value="1"/>
</dbReference>
<accession>A0A9W8S188</accession>
<dbReference type="Pfam" id="PF24476">
    <property type="entry name" value="DUF7580"/>
    <property type="match status" value="1"/>
</dbReference>
<sequence>MSGVELIVGTVLGSVPIAIETYDRSKRVFDVFSTFKQYPREVRTLEAKIGAQRTIFRNNAINLLTAITKDRSKVRDVMNHSQSQAMRSTLTMATVYHNRLDALNDSFTACCQTSEQMQHTLQRLCAQLEDFVAQVGGSQEDSSASEWFRNVRTRFKLGLNKPQLGEAVEELRGFNRDFGSIATQITKALHEILSDQRDEPVATKRTVGSLNVLQRYHRIRYASKALYSTLKVQWVCSSHNRHSFDMRIIERGSVKGKETTALDRHVICELAVTADASKNALRLEVEHSCESDDETGGSQLPDKDNPTLQQLTAVLEANVGKLKLANSRHKKAFKNIKQEHQEQYDSGCGSDLAPQLPVLTHSVASLEIDSSILATLSTGSEPPEDLSLSDDFCKICHVATATCKNRSLLTCLKTPRTQWFVPSTSRTKRNTTQSLSELIKWISQEPVLRSLPRPLLVELAGNVAEGIMQFYSTPWLAHANLGQNVRYLNQTESSLRPEVQLEGPFFMTRLENTQAKHQPYTSSSKVQLEDANQYRSSTVPAFSEARNQLLFSFGILLLEIGYSRPWHELKESVSRTSSLHGEKLSDYRAAERLAQLLVNQMGLTYPKIIKKCLGCDFGLGETDLENEDLQRRFLDEVVLGLRRLRDHMRDVSFGPLG</sequence>
<evidence type="ECO:0000259" key="1">
    <source>
        <dbReference type="Pfam" id="PF24476"/>
    </source>
</evidence>
<dbReference type="InterPro" id="IPR056002">
    <property type="entry name" value="DUF7580"/>
</dbReference>
<organism evidence="2 3">
    <name type="scientific">Fusarium torreyae</name>
    <dbReference type="NCBI Taxonomy" id="1237075"/>
    <lineage>
        <taxon>Eukaryota</taxon>
        <taxon>Fungi</taxon>
        <taxon>Dikarya</taxon>
        <taxon>Ascomycota</taxon>
        <taxon>Pezizomycotina</taxon>
        <taxon>Sordariomycetes</taxon>
        <taxon>Hypocreomycetidae</taxon>
        <taxon>Hypocreales</taxon>
        <taxon>Nectriaceae</taxon>
        <taxon>Fusarium</taxon>
    </lineage>
</organism>
<dbReference type="Proteomes" id="UP001152049">
    <property type="component" value="Unassembled WGS sequence"/>
</dbReference>
<comment type="caution">
    <text evidence="2">The sequence shown here is derived from an EMBL/GenBank/DDBJ whole genome shotgun (WGS) entry which is preliminary data.</text>
</comment>
<dbReference type="OrthoDB" id="5331891at2759"/>
<gene>
    <name evidence="2" type="ORF">NW762_007663</name>
</gene>
<dbReference type="AlphaFoldDB" id="A0A9W8S188"/>
<feature type="domain" description="DUF7580" evidence="1">
    <location>
        <begin position="390"/>
        <end position="628"/>
    </location>
</feature>
<evidence type="ECO:0000313" key="2">
    <source>
        <dbReference type="EMBL" id="KAJ4259732.1"/>
    </source>
</evidence>
<evidence type="ECO:0000313" key="3">
    <source>
        <dbReference type="Proteomes" id="UP001152049"/>
    </source>
</evidence>
<dbReference type="PANTHER" id="PTHR35186">
    <property type="entry name" value="ANK_REP_REGION DOMAIN-CONTAINING PROTEIN"/>
    <property type="match status" value="1"/>
</dbReference>
<protein>
    <recommendedName>
        <fullName evidence="1">DUF7580 domain-containing protein</fullName>
    </recommendedName>
</protein>
<keyword evidence="3" id="KW-1185">Reference proteome</keyword>
<dbReference type="EMBL" id="JAOQAZ010000014">
    <property type="protein sequence ID" value="KAJ4259732.1"/>
    <property type="molecule type" value="Genomic_DNA"/>
</dbReference>